<accession>A0ABT8U5A0</accession>
<sequence length="76" mass="9070">MMNATVEILKSKIENLNSEMLEAFAQMIENFETERTAEIPQFCMDEILYRIQFHKENPKTKLDFYENISELKKFCA</sequence>
<evidence type="ECO:0000313" key="1">
    <source>
        <dbReference type="EMBL" id="MDO3425300.1"/>
    </source>
</evidence>
<dbReference type="RefSeq" id="WP_185208386.1">
    <property type="nucleotide sequence ID" value="NZ_JAULSJ010000013.1"/>
</dbReference>
<organism evidence="1 2">
    <name type="scientific">Chryseobacterium urinae</name>
    <dbReference type="NCBI Taxonomy" id="3058400"/>
    <lineage>
        <taxon>Bacteria</taxon>
        <taxon>Pseudomonadati</taxon>
        <taxon>Bacteroidota</taxon>
        <taxon>Flavobacteriia</taxon>
        <taxon>Flavobacteriales</taxon>
        <taxon>Weeksellaceae</taxon>
        <taxon>Chryseobacterium group</taxon>
        <taxon>Chryseobacterium</taxon>
    </lineage>
</organism>
<dbReference type="EMBL" id="JAULSJ010000013">
    <property type="protein sequence ID" value="MDO3425300.1"/>
    <property type="molecule type" value="Genomic_DNA"/>
</dbReference>
<evidence type="ECO:0000313" key="2">
    <source>
        <dbReference type="Proteomes" id="UP001168128"/>
    </source>
</evidence>
<reference evidence="1" key="1">
    <citation type="submission" date="2023-07" db="EMBL/GenBank/DDBJ databases">
        <title>AMR profile of multidrug- resistance Chryseobacterium gambrini related strain.</title>
        <authorList>
            <person name="Kirdat K."/>
            <person name="Bhatt A."/>
            <person name="Kuyare S."/>
            <person name="Yadav A."/>
        </authorList>
    </citation>
    <scope>NUCLEOTIDE SEQUENCE</scope>
    <source>
        <strain evidence="1">APV-1</strain>
    </source>
</reference>
<keyword evidence="2" id="KW-1185">Reference proteome</keyword>
<dbReference type="Proteomes" id="UP001168128">
    <property type="component" value="Unassembled WGS sequence"/>
</dbReference>
<name>A0ABT8U5A0_9FLAO</name>
<proteinExistence type="predicted"/>
<gene>
    <name evidence="1" type="ORF">QWT87_10400</name>
</gene>
<protein>
    <submittedName>
        <fullName evidence="1">Uncharacterized protein</fullName>
    </submittedName>
</protein>
<comment type="caution">
    <text evidence="1">The sequence shown here is derived from an EMBL/GenBank/DDBJ whole genome shotgun (WGS) entry which is preliminary data.</text>
</comment>